<dbReference type="PANTHER" id="PTHR10039">
    <property type="entry name" value="AMELOGENIN"/>
    <property type="match status" value="1"/>
</dbReference>
<protein>
    <recommendedName>
        <fullName evidence="3">NACHT domain-containing protein</fullName>
    </recommendedName>
</protein>
<dbReference type="Pfam" id="PF24883">
    <property type="entry name" value="NPHP3_N"/>
    <property type="match status" value="1"/>
</dbReference>
<reference evidence="4 5" key="1">
    <citation type="journal article" date="2024" name="IMA Fungus">
        <title>IMA Genome - F19 : A genome assembly and annotation guide to empower mycologists, including annotated draft genome sequences of Ceratocystis pirilliformis, Diaporthe australafricana, Fusarium ophioides, Paecilomyces lecythidis, and Sporothrix stenoceras.</title>
        <authorList>
            <person name="Aylward J."/>
            <person name="Wilson A.M."/>
            <person name="Visagie C.M."/>
            <person name="Spraker J."/>
            <person name="Barnes I."/>
            <person name="Buitendag C."/>
            <person name="Ceriani C."/>
            <person name="Del Mar Angel L."/>
            <person name="du Plessis D."/>
            <person name="Fuchs T."/>
            <person name="Gasser K."/>
            <person name="Kramer D."/>
            <person name="Li W."/>
            <person name="Munsamy K."/>
            <person name="Piso A."/>
            <person name="Price J.L."/>
            <person name="Sonnekus B."/>
            <person name="Thomas C."/>
            <person name="van der Nest A."/>
            <person name="van Dijk A."/>
            <person name="van Heerden A."/>
            <person name="van Vuuren N."/>
            <person name="Yilmaz N."/>
            <person name="Duong T.A."/>
            <person name="van der Merwe N.A."/>
            <person name="Wingfield M.J."/>
            <person name="Wingfield B.D."/>
        </authorList>
    </citation>
    <scope>NUCLEOTIDE SEQUENCE [LARGE SCALE GENOMIC DNA]</scope>
    <source>
        <strain evidence="4 5">CMW 18300</strain>
    </source>
</reference>
<evidence type="ECO:0000313" key="5">
    <source>
        <dbReference type="Proteomes" id="UP001583177"/>
    </source>
</evidence>
<dbReference type="Pfam" id="PF25053">
    <property type="entry name" value="DUF7791"/>
    <property type="match status" value="1"/>
</dbReference>
<comment type="caution">
    <text evidence="4">The sequence shown here is derived from an EMBL/GenBank/DDBJ whole genome shotgun (WGS) entry which is preliminary data.</text>
</comment>
<evidence type="ECO:0000256" key="2">
    <source>
        <dbReference type="SAM" id="MobiDB-lite"/>
    </source>
</evidence>
<dbReference type="EMBL" id="JAWRVE010000026">
    <property type="protein sequence ID" value="KAL1873205.1"/>
    <property type="molecule type" value="Genomic_DNA"/>
</dbReference>
<evidence type="ECO:0000256" key="1">
    <source>
        <dbReference type="ARBA" id="ARBA00022737"/>
    </source>
</evidence>
<accession>A0ABR3XB82</accession>
<feature type="compositionally biased region" description="Basic and acidic residues" evidence="2">
    <location>
        <begin position="736"/>
        <end position="750"/>
    </location>
</feature>
<dbReference type="Proteomes" id="UP001583177">
    <property type="component" value="Unassembled WGS sequence"/>
</dbReference>
<feature type="domain" description="NACHT" evidence="3">
    <location>
        <begin position="254"/>
        <end position="402"/>
    </location>
</feature>
<evidence type="ECO:0000259" key="3">
    <source>
        <dbReference type="PROSITE" id="PS50837"/>
    </source>
</evidence>
<sequence length="929" mass="105534">MSLGQLEQPAKGAQASSGQLMTATETRLSSLSRGCSKVANELVVTLDKIGVNDKRGRMDTILKGFRAYYNTSAIDDLNARINVYRTQLAMALVISMRNHVTLSLTKQDEVLHQLTALRKEMNGPRTRFAEARERGAIDSPGIIIMDYLSGFLKPDVEHEAIRRLHDAIDQVIKNPVEDFKDWDNVIGRNYPDFRLSQTKESSLRDQIIEDLRFREMDYRESAISEAHRDTFKWIFEESDEKRTGFTTWLQSDSNLYWIAGKAGSGKSTLMKFIDTYEGDADGQKSRCRTYLEDWADGKTLVVASFYFWASGSHIEASQRGLIQTLLYQLLQQSPDIIPMVIPKIWESACLFGLSDQHWSNSDWICLFVDGLDEFEGNPKKLLEQLKQLIQLPNVKLCVSSRPWLVFEDAFNQKPTLMLQNLTYTDLRHFVVSEFDSNEGFKRLQIRDPSYAHELMDNITDKASGVFLWVKLVVKSLLAGLTYDDRISDLKRRLDALPADLEKLYVAILDDLDPFYFEHASQYFKLMMAARSPPAAVVFSFADEEDPEFAPRQPVEHLEEDQVNMRIMTTRRRLNSRCKGLLELGPENRVQFLHRSVKDYLVNQDIQHRLEEVTGDFDAHLKYCAAYLSVLKARIGEDDEFDRVRYHVKLCLFAAAGVSKNKSLMVQYLDALKQFVMDTLSPDNVEAILGMVPDVTGVSAWSQQSFGTSFLALAVRFGVTAYIAARVPAGCMAEEFDRNASKKPEDGKDQGNKSPSPSPQPHLRFRSILYSSSRGGSRFKRFSNLLGSKISSRKSKSATGTWPLLLDASFGHSPRVDMFKCLFEHGADCNVVCGDTCGVMGTPWTIFLEATFVAGLVPETWGEWYKWMPTLRLFMEHGAKASRRTAYEVVEHMQRIRTNTLDGEQAYSVLRSVLDGNEELALLQLRGLEH</sequence>
<dbReference type="PROSITE" id="PS50837">
    <property type="entry name" value="NACHT"/>
    <property type="match status" value="1"/>
</dbReference>
<feature type="region of interest" description="Disordered" evidence="2">
    <location>
        <begin position="736"/>
        <end position="762"/>
    </location>
</feature>
<keyword evidence="5" id="KW-1185">Reference proteome</keyword>
<dbReference type="InterPro" id="IPR007111">
    <property type="entry name" value="NACHT_NTPase"/>
</dbReference>
<dbReference type="InterPro" id="IPR056884">
    <property type="entry name" value="NPHP3-like_N"/>
</dbReference>
<keyword evidence="1" id="KW-0677">Repeat</keyword>
<dbReference type="InterPro" id="IPR027417">
    <property type="entry name" value="P-loop_NTPase"/>
</dbReference>
<evidence type="ECO:0000313" key="4">
    <source>
        <dbReference type="EMBL" id="KAL1873205.1"/>
    </source>
</evidence>
<gene>
    <name evidence="4" type="ORF">Daus18300_004025</name>
</gene>
<dbReference type="InterPro" id="IPR056693">
    <property type="entry name" value="DUF7791"/>
</dbReference>
<organism evidence="4 5">
    <name type="scientific">Diaporthe australafricana</name>
    <dbReference type="NCBI Taxonomy" id="127596"/>
    <lineage>
        <taxon>Eukaryota</taxon>
        <taxon>Fungi</taxon>
        <taxon>Dikarya</taxon>
        <taxon>Ascomycota</taxon>
        <taxon>Pezizomycotina</taxon>
        <taxon>Sordariomycetes</taxon>
        <taxon>Sordariomycetidae</taxon>
        <taxon>Diaporthales</taxon>
        <taxon>Diaporthaceae</taxon>
        <taxon>Diaporthe</taxon>
    </lineage>
</organism>
<name>A0ABR3XB82_9PEZI</name>
<dbReference type="Gene3D" id="3.40.50.300">
    <property type="entry name" value="P-loop containing nucleotide triphosphate hydrolases"/>
    <property type="match status" value="1"/>
</dbReference>
<proteinExistence type="predicted"/>
<dbReference type="PANTHER" id="PTHR10039:SF5">
    <property type="entry name" value="NACHT DOMAIN-CONTAINING PROTEIN"/>
    <property type="match status" value="1"/>
</dbReference>
<dbReference type="SUPFAM" id="SSF52540">
    <property type="entry name" value="P-loop containing nucleoside triphosphate hydrolases"/>
    <property type="match status" value="1"/>
</dbReference>